<dbReference type="GO" id="GO:0030975">
    <property type="term" value="F:thiamine binding"/>
    <property type="evidence" value="ECO:0007669"/>
    <property type="project" value="InterPro"/>
</dbReference>
<dbReference type="Gene3D" id="3.40.50.10240">
    <property type="entry name" value="Thiamin pyrophosphokinase, catalytic domain"/>
    <property type="match status" value="1"/>
</dbReference>
<keyword evidence="4" id="KW-0067">ATP-binding</keyword>
<proteinExistence type="predicted"/>
<feature type="domain" description="Thiamin pyrophosphokinase thiamin-binding" evidence="5">
    <location>
        <begin position="179"/>
        <end position="246"/>
    </location>
</feature>
<evidence type="ECO:0000256" key="3">
    <source>
        <dbReference type="ARBA" id="ARBA00022777"/>
    </source>
</evidence>
<dbReference type="InterPro" id="IPR036759">
    <property type="entry name" value="TPK_catalytic_sf"/>
</dbReference>
<dbReference type="InterPro" id="IPR007373">
    <property type="entry name" value="Thiamin_PyroPKinase_B1-bd"/>
</dbReference>
<comment type="caution">
    <text evidence="6">The sequence shown here is derived from an EMBL/GenBank/DDBJ whole genome shotgun (WGS) entry which is preliminary data.</text>
</comment>
<dbReference type="Gene3D" id="2.60.120.320">
    <property type="entry name" value="Thiamin pyrophosphokinase, thiamin-binding domain"/>
    <property type="match status" value="1"/>
</dbReference>
<accession>A0AAV5TFR9</accession>
<reference evidence="6" key="1">
    <citation type="submission" date="2023-10" db="EMBL/GenBank/DDBJ databases">
        <title>Genome assembly of Pristionchus species.</title>
        <authorList>
            <person name="Yoshida K."/>
            <person name="Sommer R.J."/>
        </authorList>
    </citation>
    <scope>NUCLEOTIDE SEQUENCE</scope>
    <source>
        <strain evidence="6">RS0144</strain>
    </source>
</reference>
<dbReference type="FunFam" id="2.60.120.320:FF:000001">
    <property type="entry name" value="Thiamine pyrophosphokinase"/>
    <property type="match status" value="1"/>
</dbReference>
<dbReference type="GO" id="GO:0005524">
    <property type="term" value="F:ATP binding"/>
    <property type="evidence" value="ECO:0007669"/>
    <property type="project" value="UniProtKB-KW"/>
</dbReference>
<dbReference type="EMBL" id="BTSX01000004">
    <property type="protein sequence ID" value="GMS92070.1"/>
    <property type="molecule type" value="Genomic_DNA"/>
</dbReference>
<dbReference type="AlphaFoldDB" id="A0AAV5TFR9"/>
<dbReference type="Pfam" id="PF04263">
    <property type="entry name" value="TPK_catalytic"/>
    <property type="match status" value="1"/>
</dbReference>
<dbReference type="PANTHER" id="PTHR13622">
    <property type="entry name" value="THIAMIN PYROPHOSPHOKINASE"/>
    <property type="match status" value="1"/>
</dbReference>
<keyword evidence="7" id="KW-1185">Reference proteome</keyword>
<dbReference type="Pfam" id="PF04265">
    <property type="entry name" value="TPK_B1_binding"/>
    <property type="match status" value="1"/>
</dbReference>
<gene>
    <name evidence="6" type="ORF">PENTCL1PPCAC_14245</name>
</gene>
<evidence type="ECO:0000313" key="6">
    <source>
        <dbReference type="EMBL" id="GMS92070.1"/>
    </source>
</evidence>
<evidence type="ECO:0000256" key="4">
    <source>
        <dbReference type="ARBA" id="ARBA00022840"/>
    </source>
</evidence>
<dbReference type="GO" id="GO:0009229">
    <property type="term" value="P:thiamine diphosphate biosynthetic process"/>
    <property type="evidence" value="ECO:0007669"/>
    <property type="project" value="InterPro"/>
</dbReference>
<dbReference type="Proteomes" id="UP001432027">
    <property type="component" value="Unassembled WGS sequence"/>
</dbReference>
<dbReference type="GO" id="GO:0004788">
    <property type="term" value="F:thiamine diphosphokinase activity"/>
    <property type="evidence" value="ECO:0007669"/>
    <property type="project" value="InterPro"/>
</dbReference>
<sequence length="265" mass="28972">MTSLLRPLDIFTKGAFKSSCVWLDAYTSHHGERACWAWMWNRAVHRITTEDGAMSMEDRVRINKLRSPTIIVGDMSRFGKQTKLLFSDQQCQLKQATDECRSTLSLCLDQIVRAEPLTGSGIGPPPILVLGGLSGRMDRAMSTIHSLVPDLSTKSSSHSAAAPTFVLDGENLVCVLPKGEHRLALGPRTNLTDVCGLIPICQKETKVTTRGLRWNLENAPLSFGGMISTHNELDNDEVSITTSAPLLFTLELLASITGQDQPPAT</sequence>
<keyword evidence="2" id="KW-0547">Nucleotide-binding</keyword>
<dbReference type="PANTHER" id="PTHR13622:SF8">
    <property type="entry name" value="THIAMIN PYROPHOSPHOKINASE 1"/>
    <property type="match status" value="1"/>
</dbReference>
<keyword evidence="1" id="KW-0808">Transferase</keyword>
<keyword evidence="3" id="KW-0418">Kinase</keyword>
<evidence type="ECO:0000256" key="2">
    <source>
        <dbReference type="ARBA" id="ARBA00022741"/>
    </source>
</evidence>
<dbReference type="InterPro" id="IPR007371">
    <property type="entry name" value="TPK_catalytic"/>
</dbReference>
<evidence type="ECO:0000259" key="5">
    <source>
        <dbReference type="SMART" id="SM00983"/>
    </source>
</evidence>
<organism evidence="6 7">
    <name type="scientific">Pristionchus entomophagus</name>
    <dbReference type="NCBI Taxonomy" id="358040"/>
    <lineage>
        <taxon>Eukaryota</taxon>
        <taxon>Metazoa</taxon>
        <taxon>Ecdysozoa</taxon>
        <taxon>Nematoda</taxon>
        <taxon>Chromadorea</taxon>
        <taxon>Rhabditida</taxon>
        <taxon>Rhabditina</taxon>
        <taxon>Diplogasteromorpha</taxon>
        <taxon>Diplogasteroidea</taxon>
        <taxon>Neodiplogasteridae</taxon>
        <taxon>Pristionchus</taxon>
    </lineage>
</organism>
<dbReference type="SUPFAM" id="SSF63862">
    <property type="entry name" value="Thiamin pyrophosphokinase, substrate-binding domain"/>
    <property type="match status" value="1"/>
</dbReference>
<name>A0AAV5TFR9_9BILA</name>
<protein>
    <recommendedName>
        <fullName evidence="5">Thiamin pyrophosphokinase thiamin-binding domain-containing protein</fullName>
    </recommendedName>
</protein>
<dbReference type="InterPro" id="IPR036371">
    <property type="entry name" value="TPK_B1-bd_sf"/>
</dbReference>
<dbReference type="SMART" id="SM00983">
    <property type="entry name" value="TPK_B1_binding"/>
    <property type="match status" value="1"/>
</dbReference>
<dbReference type="SUPFAM" id="SSF63999">
    <property type="entry name" value="Thiamin pyrophosphokinase, catalytic domain"/>
    <property type="match status" value="1"/>
</dbReference>
<evidence type="ECO:0000256" key="1">
    <source>
        <dbReference type="ARBA" id="ARBA00022679"/>
    </source>
</evidence>
<dbReference type="GO" id="GO:0016301">
    <property type="term" value="F:kinase activity"/>
    <property type="evidence" value="ECO:0007669"/>
    <property type="project" value="UniProtKB-KW"/>
</dbReference>
<evidence type="ECO:0000313" key="7">
    <source>
        <dbReference type="Proteomes" id="UP001432027"/>
    </source>
</evidence>